<organism evidence="2 3">
    <name type="scientific">Candidatus Methanoperedens nitratireducens</name>
    <dbReference type="NCBI Taxonomy" id="1392998"/>
    <lineage>
        <taxon>Archaea</taxon>
        <taxon>Methanobacteriati</taxon>
        <taxon>Methanobacteriota</taxon>
        <taxon>Stenosarchaea group</taxon>
        <taxon>Methanomicrobia</taxon>
        <taxon>Methanosarcinales</taxon>
        <taxon>ANME-2 cluster</taxon>
        <taxon>Candidatus Methanoperedentaceae</taxon>
        <taxon>Candidatus Methanoperedens</taxon>
    </lineage>
</organism>
<dbReference type="OrthoDB" id="148181at2157"/>
<feature type="coiled-coil region" evidence="1">
    <location>
        <begin position="40"/>
        <end position="67"/>
    </location>
</feature>
<name>A0A284VM90_9EURY</name>
<protein>
    <submittedName>
        <fullName evidence="2">Uncharacterized protein</fullName>
    </submittedName>
</protein>
<reference evidence="3" key="1">
    <citation type="submission" date="2017-06" db="EMBL/GenBank/DDBJ databases">
        <authorList>
            <person name="Cremers G."/>
        </authorList>
    </citation>
    <scope>NUCLEOTIDE SEQUENCE [LARGE SCALE GENOMIC DNA]</scope>
</reference>
<dbReference type="EMBL" id="FZMP01000089">
    <property type="protein sequence ID" value="SNQ60368.1"/>
    <property type="molecule type" value="Genomic_DNA"/>
</dbReference>
<sequence length="304" mass="33008">MKKNKGMQLGAMFVAMLLVGIAIVPAVSAQQINLNKKFDEKQYAQQLDAAVKEIKEIQEKVKNGEITQQVADNRLSTILDDPKYDQIKLKKQIVDSERESALLNEKPSKIPTKIANASDSGSVSILGNSYNYYGVDAMGASKGGWGVGYNRADTYPSGQYERIAARSEVLGSYYADGYFYRYFTAPETGNAIVNVYLDWTGGSAWPDDQSIDFVLYKYTSGVGWQTVTTQNDVVSLTGFQGSSGPNNANSGVSVYLTSGTQYALQLQVHTATSSVGAVSLADFGFDAIGGTPQVHWQSAKVSYQ</sequence>
<accession>A0A284VM90</accession>
<evidence type="ECO:0000256" key="1">
    <source>
        <dbReference type="SAM" id="Coils"/>
    </source>
</evidence>
<dbReference type="Proteomes" id="UP000218615">
    <property type="component" value="Unassembled WGS sequence"/>
</dbReference>
<evidence type="ECO:0000313" key="3">
    <source>
        <dbReference type="Proteomes" id="UP000218615"/>
    </source>
</evidence>
<dbReference type="RefSeq" id="WP_096204704.1">
    <property type="nucleotide sequence ID" value="NZ_FZMP01000089.1"/>
</dbReference>
<keyword evidence="3" id="KW-1185">Reference proteome</keyword>
<evidence type="ECO:0000313" key="2">
    <source>
        <dbReference type="EMBL" id="SNQ60368.1"/>
    </source>
</evidence>
<proteinExistence type="predicted"/>
<gene>
    <name evidence="2" type="ORF">MNV_1790002</name>
</gene>
<dbReference type="AlphaFoldDB" id="A0A284VM90"/>
<keyword evidence="1" id="KW-0175">Coiled coil</keyword>